<dbReference type="EMBL" id="AP014936">
    <property type="protein sequence ID" value="BAU47452.1"/>
    <property type="molecule type" value="Genomic_DNA"/>
</dbReference>
<accession>A0A1B4V4G6</accession>
<dbReference type="KEGG" id="sva:SVA_0873"/>
<dbReference type="GO" id="GO:0008195">
    <property type="term" value="F:phosphatidate phosphatase activity"/>
    <property type="evidence" value="ECO:0007669"/>
    <property type="project" value="InterPro"/>
</dbReference>
<dbReference type="PANTHER" id="PTHR28208">
    <property type="entry name" value="PHOSPHATIDATE PHOSPHATASE APP1"/>
    <property type="match status" value="1"/>
</dbReference>
<dbReference type="PANTHER" id="PTHR28208:SF3">
    <property type="entry name" value="PHOSPHATIDATE PHOSPHATASE APP1"/>
    <property type="match status" value="1"/>
</dbReference>
<organism evidence="2 3">
    <name type="scientific">Sulfurifustis variabilis</name>
    <dbReference type="NCBI Taxonomy" id="1675686"/>
    <lineage>
        <taxon>Bacteria</taxon>
        <taxon>Pseudomonadati</taxon>
        <taxon>Pseudomonadota</taxon>
        <taxon>Gammaproteobacteria</taxon>
        <taxon>Acidiferrobacterales</taxon>
        <taxon>Acidiferrobacteraceae</taxon>
        <taxon>Sulfurifustis</taxon>
    </lineage>
</organism>
<dbReference type="Pfam" id="PF09949">
    <property type="entry name" value="APP1_cat"/>
    <property type="match status" value="1"/>
</dbReference>
<protein>
    <recommendedName>
        <fullName evidence="1">Phosphatidate phosphatase APP1 catalytic domain-containing protein</fullName>
    </recommendedName>
</protein>
<evidence type="ECO:0000259" key="1">
    <source>
        <dbReference type="Pfam" id="PF09949"/>
    </source>
</evidence>
<proteinExistence type="predicted"/>
<name>A0A1B4V4G6_9GAMM</name>
<dbReference type="InterPro" id="IPR019236">
    <property type="entry name" value="APP1_cat"/>
</dbReference>
<reference evidence="2 3" key="1">
    <citation type="submission" date="2015-08" db="EMBL/GenBank/DDBJ databases">
        <title>Complete genome sequence of Sulfurifustis variabilis.</title>
        <authorList>
            <person name="Miura A."/>
            <person name="Kojima H."/>
            <person name="Fukui M."/>
        </authorList>
    </citation>
    <scope>NUCLEOTIDE SEQUENCE [LARGE SCALE GENOMIC DNA]</scope>
    <source>
        <strain evidence="3">skN76</strain>
    </source>
</reference>
<evidence type="ECO:0000313" key="3">
    <source>
        <dbReference type="Proteomes" id="UP000218899"/>
    </source>
</evidence>
<keyword evidence="3" id="KW-1185">Reference proteome</keyword>
<dbReference type="Proteomes" id="UP000218899">
    <property type="component" value="Chromosome"/>
</dbReference>
<gene>
    <name evidence="2" type="ORF">SVA_0873</name>
</gene>
<feature type="domain" description="Phosphatidate phosphatase APP1 catalytic" evidence="1">
    <location>
        <begin position="178"/>
        <end position="332"/>
    </location>
</feature>
<sequence length="405" mass="44292">MVEMKSPTSAASHTAEAVARETLDHAREIPPVGGMSYRSGALSRLVGVLCLCLVAGVQADQREIVVYPGYGGSRVVIEGRVIEARGGSTEAAGDSWITNLWRTARRLVSDEQEDVAVNVRFEGRTFRAATDEEGYFRVEADLPAGSPAGWRSVEAATGNGDARAKGKVLVVPADNRLGIISDIDDTILISEVTDKSRLLRNLLLVNYVQRQAVPGTAAFYARLAGRNPKPEAAPVFYLSASPRQLQGGIQTFLDRNGFPPGVLITKKVTNDETSDPLLDQVRYKTGRIEQLLAALPQVRFVLVGDDGEKDPEIYDEIRRRYPDRIEAIWIRKAADVVPRPTYPGQRDLAEALGGAGRERGGHRNQHAFWLPPVAPEPNQRTARSSLLGSRPILTRRASWRPAALC</sequence>
<evidence type="ECO:0000313" key="2">
    <source>
        <dbReference type="EMBL" id="BAU47452.1"/>
    </source>
</evidence>
<dbReference type="AlphaFoldDB" id="A0A1B4V4G6"/>
<dbReference type="InterPro" id="IPR052935">
    <property type="entry name" value="Mg2+_PAP"/>
</dbReference>